<evidence type="ECO:0000256" key="9">
    <source>
        <dbReference type="ARBA" id="ARBA00023004"/>
    </source>
</evidence>
<dbReference type="OrthoDB" id="9764248at2"/>
<comment type="similarity">
    <text evidence="4">Belongs to the cytochrome P450 family.</text>
</comment>
<comment type="cofactor">
    <cofactor evidence="1 12">
        <name>heme</name>
        <dbReference type="ChEBI" id="CHEBI:30413"/>
    </cofactor>
</comment>
<comment type="subcellular location">
    <subcellularLocation>
        <location evidence="2">Endoplasmic reticulum membrane</location>
    </subcellularLocation>
</comment>
<evidence type="ECO:0000256" key="8">
    <source>
        <dbReference type="ARBA" id="ARBA00023002"/>
    </source>
</evidence>
<dbReference type="InterPro" id="IPR001128">
    <property type="entry name" value="Cyt_P450"/>
</dbReference>
<evidence type="ECO:0000256" key="7">
    <source>
        <dbReference type="ARBA" id="ARBA00022824"/>
    </source>
</evidence>
<sequence length="467" mass="51619">MAWPAVLATCLAIPAAYLGSLRAFNGSRRRGEPPLLRGSLPFLGVALPFGRDAMGFLAQAREDHGDVFTLLVGGRRMTFVLDPMGVPEVLKAKPLSFEPIGDEVMASAFGLPEIRDLDGQEPLEKLARVYLKGQHLGPVTGRMEARLRRLLPELLGERRELELYRFIWELMFAAGTDALFGDALADPELARAFEDFDRDFPLMVAGMPDFMVKQGVVGREALVGRLGANIEAGAPELSEWMKRRREIIRACALEPEQIGCMQAAVLWAAHANTIPAAFWALVHLIHDREAGAAVRAELAACDTFDTEALDSLRLLDSAIREALRLSSGSLTVRRAMLDFELGTPSGSWALREGDRVCIAPYLSHRDPEIFEEPERYRHDRFYIERGVKQFFKGGERVPMPLMPFGAGVSMCPGRFFAINEVKLLVALMLSRFELELAAPGPLPGFDLSRAGLGIYPPSHDVVVRLAR</sequence>
<dbReference type="InterPro" id="IPR036396">
    <property type="entry name" value="Cyt_P450_sf"/>
</dbReference>
<dbReference type="EMBL" id="PVNK01000190">
    <property type="protein sequence ID" value="PRP93189.1"/>
    <property type="molecule type" value="Genomic_DNA"/>
</dbReference>
<evidence type="ECO:0000256" key="1">
    <source>
        <dbReference type="ARBA" id="ARBA00001971"/>
    </source>
</evidence>
<dbReference type="InterPro" id="IPR050529">
    <property type="entry name" value="CYP450_sterol_14alpha_dmase"/>
</dbReference>
<dbReference type="GO" id="GO:0006629">
    <property type="term" value="P:lipid metabolic process"/>
    <property type="evidence" value="ECO:0007669"/>
    <property type="project" value="UniProtKB-KW"/>
</dbReference>
<dbReference type="PANTHER" id="PTHR24304">
    <property type="entry name" value="CYTOCHROME P450 FAMILY 7"/>
    <property type="match status" value="1"/>
</dbReference>
<evidence type="ECO:0000256" key="12">
    <source>
        <dbReference type="PIRSR" id="PIRSR602403-1"/>
    </source>
</evidence>
<dbReference type="EC" id="1.14.13.70" evidence="13"/>
<comment type="caution">
    <text evidence="13">The sequence shown here is derived from an EMBL/GenBank/DDBJ whole genome shotgun (WGS) entry which is preliminary data.</text>
</comment>
<keyword evidence="10" id="KW-0443">Lipid metabolism</keyword>
<dbReference type="Gene3D" id="1.10.630.10">
    <property type="entry name" value="Cytochrome P450"/>
    <property type="match status" value="1"/>
</dbReference>
<gene>
    <name evidence="13" type="ORF">ENSA5_44560</name>
</gene>
<dbReference type="GO" id="GO:0008168">
    <property type="term" value="F:methyltransferase activity"/>
    <property type="evidence" value="ECO:0007669"/>
    <property type="project" value="UniProtKB-KW"/>
</dbReference>
<reference evidence="13 14" key="1">
    <citation type="submission" date="2018-03" db="EMBL/GenBank/DDBJ databases">
        <title>Draft Genome Sequences of the Obligatory Marine Myxobacteria Enhygromyxa salina SWB005.</title>
        <authorList>
            <person name="Poehlein A."/>
            <person name="Moghaddam J.A."/>
            <person name="Harms H."/>
            <person name="Alanjari M."/>
            <person name="Koenig G.M."/>
            <person name="Daniel R."/>
            <person name="Schaeberle T.F."/>
        </authorList>
    </citation>
    <scope>NUCLEOTIDE SEQUENCE [LARGE SCALE GENOMIC DNA]</scope>
    <source>
        <strain evidence="13 14">SWB005</strain>
    </source>
</reference>
<evidence type="ECO:0000256" key="11">
    <source>
        <dbReference type="ARBA" id="ARBA00023136"/>
    </source>
</evidence>
<keyword evidence="5 12" id="KW-0349">Heme</keyword>
<dbReference type="SUPFAM" id="SSF48264">
    <property type="entry name" value="Cytochrome P450"/>
    <property type="match status" value="1"/>
</dbReference>
<evidence type="ECO:0000313" key="14">
    <source>
        <dbReference type="Proteomes" id="UP000237968"/>
    </source>
</evidence>
<name>A0A2S9XJX6_9BACT</name>
<keyword evidence="9 12" id="KW-0408">Iron</keyword>
<keyword evidence="14" id="KW-1185">Reference proteome</keyword>
<keyword evidence="8 13" id="KW-0560">Oxidoreductase</keyword>
<dbReference type="InterPro" id="IPR002403">
    <property type="entry name" value="Cyt_P450_E_grp-IV"/>
</dbReference>
<dbReference type="AlphaFoldDB" id="A0A2S9XJX6"/>
<dbReference type="Pfam" id="PF00067">
    <property type="entry name" value="p450"/>
    <property type="match status" value="1"/>
</dbReference>
<keyword evidence="7" id="KW-0256">Endoplasmic reticulum</keyword>
<comment type="pathway">
    <text evidence="3">Lipid metabolism; bile acid biosynthesis.</text>
</comment>
<dbReference type="RefSeq" id="WP_106393729.1">
    <property type="nucleotide sequence ID" value="NZ_PVNK01000190.1"/>
</dbReference>
<keyword evidence="13" id="KW-0808">Transferase</keyword>
<evidence type="ECO:0000256" key="3">
    <source>
        <dbReference type="ARBA" id="ARBA00004860"/>
    </source>
</evidence>
<dbReference type="GO" id="GO:0008395">
    <property type="term" value="F:steroid hydroxylase activity"/>
    <property type="evidence" value="ECO:0007669"/>
    <property type="project" value="TreeGrafter"/>
</dbReference>
<proteinExistence type="inferred from homology"/>
<dbReference type="GO" id="GO:0016705">
    <property type="term" value="F:oxidoreductase activity, acting on paired donors, with incorporation or reduction of molecular oxygen"/>
    <property type="evidence" value="ECO:0007669"/>
    <property type="project" value="InterPro"/>
</dbReference>
<keyword evidence="6 12" id="KW-0479">Metal-binding</keyword>
<keyword evidence="13" id="KW-0489">Methyltransferase</keyword>
<dbReference type="PRINTS" id="PR00465">
    <property type="entry name" value="EP450IV"/>
</dbReference>
<feature type="binding site" description="axial binding residue" evidence="12">
    <location>
        <position position="411"/>
    </location>
    <ligand>
        <name>heme</name>
        <dbReference type="ChEBI" id="CHEBI:30413"/>
    </ligand>
    <ligandPart>
        <name>Fe</name>
        <dbReference type="ChEBI" id="CHEBI:18248"/>
    </ligandPart>
</feature>
<dbReference type="PANTHER" id="PTHR24304:SF4">
    <property type="entry name" value="CYTOCHROME P450"/>
    <property type="match status" value="1"/>
</dbReference>
<keyword evidence="11" id="KW-0472">Membrane</keyword>
<dbReference type="InterPro" id="IPR024204">
    <property type="entry name" value="Cyt_P450_CYP7A1-type"/>
</dbReference>
<protein>
    <submittedName>
        <fullName evidence="13">Lanosterol 14-alpha demethylase</fullName>
        <ecNumber evidence="13">1.14.13.70</ecNumber>
    </submittedName>
</protein>
<evidence type="ECO:0000256" key="6">
    <source>
        <dbReference type="ARBA" id="ARBA00022723"/>
    </source>
</evidence>
<organism evidence="13 14">
    <name type="scientific">Enhygromyxa salina</name>
    <dbReference type="NCBI Taxonomy" id="215803"/>
    <lineage>
        <taxon>Bacteria</taxon>
        <taxon>Pseudomonadati</taxon>
        <taxon>Myxococcota</taxon>
        <taxon>Polyangia</taxon>
        <taxon>Nannocystales</taxon>
        <taxon>Nannocystaceae</taxon>
        <taxon>Enhygromyxa</taxon>
    </lineage>
</organism>
<accession>A0A2S9XJX6</accession>
<dbReference type="SMR" id="A0A2S9XJX6"/>
<evidence type="ECO:0000256" key="10">
    <source>
        <dbReference type="ARBA" id="ARBA00023098"/>
    </source>
</evidence>
<evidence type="ECO:0000256" key="5">
    <source>
        <dbReference type="ARBA" id="ARBA00022617"/>
    </source>
</evidence>
<dbReference type="GO" id="GO:0005506">
    <property type="term" value="F:iron ion binding"/>
    <property type="evidence" value="ECO:0007669"/>
    <property type="project" value="InterPro"/>
</dbReference>
<dbReference type="GO" id="GO:0042632">
    <property type="term" value="P:cholesterol homeostasis"/>
    <property type="evidence" value="ECO:0007669"/>
    <property type="project" value="TreeGrafter"/>
</dbReference>
<dbReference type="PIRSF" id="PIRSF000047">
    <property type="entry name" value="Cytochrome_CYPVIIA1"/>
    <property type="match status" value="1"/>
</dbReference>
<evidence type="ECO:0000313" key="13">
    <source>
        <dbReference type="EMBL" id="PRP93189.1"/>
    </source>
</evidence>
<dbReference type="GO" id="GO:0020037">
    <property type="term" value="F:heme binding"/>
    <property type="evidence" value="ECO:0007669"/>
    <property type="project" value="InterPro"/>
</dbReference>
<evidence type="ECO:0000256" key="4">
    <source>
        <dbReference type="ARBA" id="ARBA00010617"/>
    </source>
</evidence>
<evidence type="ECO:0000256" key="2">
    <source>
        <dbReference type="ARBA" id="ARBA00004586"/>
    </source>
</evidence>
<dbReference type="GO" id="GO:0032259">
    <property type="term" value="P:methylation"/>
    <property type="evidence" value="ECO:0007669"/>
    <property type="project" value="UniProtKB-KW"/>
</dbReference>
<dbReference type="Proteomes" id="UP000237968">
    <property type="component" value="Unassembled WGS sequence"/>
</dbReference>